<feature type="domain" description="DUF4806" evidence="1">
    <location>
        <begin position="160"/>
        <end position="245"/>
    </location>
</feature>
<evidence type="ECO:0000313" key="2">
    <source>
        <dbReference type="EnsemblMetazoa" id="AALFPA23_006648.P8687"/>
    </source>
</evidence>
<keyword evidence="3" id="KW-1185">Reference proteome</keyword>
<dbReference type="Proteomes" id="UP000069940">
    <property type="component" value="Unassembled WGS sequence"/>
</dbReference>
<dbReference type="GeneID" id="115265836"/>
<dbReference type="RefSeq" id="XP_062705124.1">
    <property type="nucleotide sequence ID" value="XM_062849140.1"/>
</dbReference>
<evidence type="ECO:0000313" key="3">
    <source>
        <dbReference type="Proteomes" id="UP000069940"/>
    </source>
</evidence>
<proteinExistence type="predicted"/>
<organism evidence="2 3">
    <name type="scientific">Aedes albopictus</name>
    <name type="common">Asian tiger mosquito</name>
    <name type="synonym">Stegomyia albopicta</name>
    <dbReference type="NCBI Taxonomy" id="7160"/>
    <lineage>
        <taxon>Eukaryota</taxon>
        <taxon>Metazoa</taxon>
        <taxon>Ecdysozoa</taxon>
        <taxon>Arthropoda</taxon>
        <taxon>Hexapoda</taxon>
        <taxon>Insecta</taxon>
        <taxon>Pterygota</taxon>
        <taxon>Neoptera</taxon>
        <taxon>Endopterygota</taxon>
        <taxon>Diptera</taxon>
        <taxon>Nematocera</taxon>
        <taxon>Culicoidea</taxon>
        <taxon>Culicidae</taxon>
        <taxon>Culicinae</taxon>
        <taxon>Aedini</taxon>
        <taxon>Aedes</taxon>
        <taxon>Stegomyia</taxon>
    </lineage>
</organism>
<dbReference type="EnsemblMetazoa" id="AALFPA23_006648.R8687">
    <property type="protein sequence ID" value="AALFPA23_006648.P8687"/>
    <property type="gene ID" value="AALFPA23_006648"/>
</dbReference>
<dbReference type="InterPro" id="IPR032071">
    <property type="entry name" value="DUF4806"/>
</dbReference>
<sequence length="256" mass="28676">MLPVEHSGPAKTTVIPPIISTNITPEPSNPTLTNTQTNAQHFVNQADVSLFSQSEIAALLQNSQELELDSQQLPEHGEANYQEEYVMDVQPVTDSDRIIQSVTQHIEQECNRIAGIIVQKVENCLVKAVALLKSDFDVKMEAALRLQGHPPAVDSNFKFKPASTVEEIQQMEKDLGDKTYQEKLIYHMRSVIGPHDDTCNGQNSCYVMIDNFFTRTVMLECSWSGGSKTNTPKYAIKSMQIGKLMHVAQNRPQLEF</sequence>
<name>A0ABM1Y814_AEDAL</name>
<protein>
    <recommendedName>
        <fullName evidence="1">DUF4806 domain-containing protein</fullName>
    </recommendedName>
</protein>
<evidence type="ECO:0000259" key="1">
    <source>
        <dbReference type="Pfam" id="PF16064"/>
    </source>
</evidence>
<reference evidence="3" key="1">
    <citation type="journal article" date="2015" name="Proc. Natl. Acad. Sci. U.S.A.">
        <title>Genome sequence of the Asian Tiger mosquito, Aedes albopictus, reveals insights into its biology, genetics, and evolution.</title>
        <authorList>
            <person name="Chen X.G."/>
            <person name="Jiang X."/>
            <person name="Gu J."/>
            <person name="Xu M."/>
            <person name="Wu Y."/>
            <person name="Deng Y."/>
            <person name="Zhang C."/>
            <person name="Bonizzoni M."/>
            <person name="Dermauw W."/>
            <person name="Vontas J."/>
            <person name="Armbruster P."/>
            <person name="Huang X."/>
            <person name="Yang Y."/>
            <person name="Zhang H."/>
            <person name="He W."/>
            <person name="Peng H."/>
            <person name="Liu Y."/>
            <person name="Wu K."/>
            <person name="Chen J."/>
            <person name="Lirakis M."/>
            <person name="Topalis P."/>
            <person name="Van Leeuwen T."/>
            <person name="Hall A.B."/>
            <person name="Jiang X."/>
            <person name="Thorpe C."/>
            <person name="Mueller R.L."/>
            <person name="Sun C."/>
            <person name="Waterhouse R.M."/>
            <person name="Yan G."/>
            <person name="Tu Z.J."/>
            <person name="Fang X."/>
            <person name="James A.A."/>
        </authorList>
    </citation>
    <scope>NUCLEOTIDE SEQUENCE [LARGE SCALE GENOMIC DNA]</scope>
    <source>
        <strain evidence="3">Foshan</strain>
    </source>
</reference>
<reference evidence="2" key="2">
    <citation type="submission" date="2025-05" db="UniProtKB">
        <authorList>
            <consortium name="EnsemblMetazoa"/>
        </authorList>
    </citation>
    <scope>IDENTIFICATION</scope>
    <source>
        <strain evidence="2">Foshan</strain>
    </source>
</reference>
<dbReference type="Pfam" id="PF16064">
    <property type="entry name" value="DUF4806"/>
    <property type="match status" value="1"/>
</dbReference>
<accession>A0ABM1Y814</accession>